<sequence>MWRHTPFGSKFITVIIDLTPIRDKTGPCRLLDIVEGRSKKVFKTWLAAQSQAFRSGIEDVAMDGFAGYKSAAAEELPDAVPVMDPFHIVALAGSAAERCRQQIQQEALGHRSRSGDRLYGIRRILLTGANLLTRTQADSLERGARCRGTHPGGPDVVDLPAHRGRVPRPRPYLRQRPTAGGHHECLYRSAGNADGADDARENPETQSC</sequence>
<dbReference type="AlphaFoldDB" id="A0A5J6ZCG5"/>
<gene>
    <name evidence="3" type="ORF">CUROG_05935</name>
</gene>
<dbReference type="InterPro" id="IPR047951">
    <property type="entry name" value="Transpos_ISL3"/>
</dbReference>
<accession>A0A5J6ZCG5</accession>
<feature type="domain" description="Transposase IS204/IS1001/IS1096/IS1165 DDE" evidence="2">
    <location>
        <begin position="10"/>
        <end position="142"/>
    </location>
</feature>
<dbReference type="PANTHER" id="PTHR33498:SF1">
    <property type="entry name" value="TRANSPOSASE FOR INSERTION SEQUENCE ELEMENT IS1557"/>
    <property type="match status" value="1"/>
</dbReference>
<feature type="compositionally biased region" description="Basic residues" evidence="1">
    <location>
        <begin position="162"/>
        <end position="173"/>
    </location>
</feature>
<evidence type="ECO:0000313" key="4">
    <source>
        <dbReference type="Proteomes" id="UP000326711"/>
    </source>
</evidence>
<proteinExistence type="predicted"/>
<evidence type="ECO:0000256" key="1">
    <source>
        <dbReference type="SAM" id="MobiDB-lite"/>
    </source>
</evidence>
<organism evidence="3 4">
    <name type="scientific">Corynebacterium urogenitale</name>
    <dbReference type="NCBI Taxonomy" id="2487892"/>
    <lineage>
        <taxon>Bacteria</taxon>
        <taxon>Bacillati</taxon>
        <taxon>Actinomycetota</taxon>
        <taxon>Actinomycetes</taxon>
        <taxon>Mycobacteriales</taxon>
        <taxon>Corynebacteriaceae</taxon>
        <taxon>Corynebacterium</taxon>
    </lineage>
</organism>
<dbReference type="PANTHER" id="PTHR33498">
    <property type="entry name" value="TRANSPOSASE FOR INSERTION SEQUENCE ELEMENT IS1557"/>
    <property type="match status" value="1"/>
</dbReference>
<protein>
    <submittedName>
        <fullName evidence="3">Transposase</fullName>
    </submittedName>
</protein>
<reference evidence="4" key="1">
    <citation type="submission" date="2019-10" db="EMBL/GenBank/DDBJ databases">
        <title>Complete genome sequence of Corynebacterium urogenitalis DSM 108747, isolated from the genital tract of a cow.</title>
        <authorList>
            <person name="Ruckert C."/>
            <person name="Ballas P."/>
            <person name="Wagener K."/>
            <person name="Drillich M."/>
            <person name="Kaempfer P."/>
            <person name="Busse H.-J."/>
            <person name="Ehling-Schulz M."/>
        </authorList>
    </citation>
    <scope>NUCLEOTIDE SEQUENCE [LARGE SCALE GENOMIC DNA]</scope>
    <source>
        <strain evidence="4">LMM 1652</strain>
    </source>
</reference>
<feature type="compositionally biased region" description="Basic and acidic residues" evidence="1">
    <location>
        <begin position="197"/>
        <end position="208"/>
    </location>
</feature>
<dbReference type="KEGG" id="cuo:CUROG_05935"/>
<keyword evidence="4" id="KW-1185">Reference proteome</keyword>
<dbReference type="EMBL" id="CP045032">
    <property type="protein sequence ID" value="QFQ02550.1"/>
    <property type="molecule type" value="Genomic_DNA"/>
</dbReference>
<dbReference type="Proteomes" id="UP000326711">
    <property type="component" value="Chromosome"/>
</dbReference>
<evidence type="ECO:0000259" key="2">
    <source>
        <dbReference type="Pfam" id="PF01610"/>
    </source>
</evidence>
<dbReference type="Pfam" id="PF01610">
    <property type="entry name" value="DDE_Tnp_ISL3"/>
    <property type="match status" value="1"/>
</dbReference>
<dbReference type="InterPro" id="IPR002560">
    <property type="entry name" value="Transposase_DDE"/>
</dbReference>
<feature type="region of interest" description="Disordered" evidence="1">
    <location>
        <begin position="142"/>
        <end position="208"/>
    </location>
</feature>
<evidence type="ECO:0000313" key="3">
    <source>
        <dbReference type="EMBL" id="QFQ02550.1"/>
    </source>
</evidence>
<name>A0A5J6ZCG5_9CORY</name>